<sequence length="117" mass="13923">MKLNSRHTYFKLNSDDILSIVKDELAKEVDFQEGHTAKLNFIEDEKGLRIVAVFGDLDDSLKDVDLHEVDKEIDFNGYYSSRPEENHIEYTEERKRMIKKLSRNVHIQKWCNFFRGK</sequence>
<organism evidence="1 2">
    <name type="scientific">Kurthia gibsonii</name>
    <dbReference type="NCBI Taxonomy" id="33946"/>
    <lineage>
        <taxon>Bacteria</taxon>
        <taxon>Bacillati</taxon>
        <taxon>Bacillota</taxon>
        <taxon>Bacilli</taxon>
        <taxon>Bacillales</taxon>
        <taxon>Caryophanaceae</taxon>
        <taxon>Kurthia</taxon>
    </lineage>
</organism>
<dbReference type="EMBL" id="JBCEWA010000004">
    <property type="protein sequence ID" value="MEL5987987.1"/>
    <property type="molecule type" value="Genomic_DNA"/>
</dbReference>
<dbReference type="Proteomes" id="UP001398420">
    <property type="component" value="Unassembled WGS sequence"/>
</dbReference>
<reference evidence="1 2" key="1">
    <citation type="submission" date="2024-04" db="EMBL/GenBank/DDBJ databases">
        <authorList>
            <person name="Wu Y.S."/>
            <person name="Zhang L."/>
        </authorList>
    </citation>
    <scope>NUCLEOTIDE SEQUENCE [LARGE SCALE GENOMIC DNA]</scope>
    <source>
        <strain evidence="1 2">KG-01</strain>
    </source>
</reference>
<name>A0ABU9LIY8_9BACL</name>
<dbReference type="RefSeq" id="WP_342302811.1">
    <property type="nucleotide sequence ID" value="NZ_JBCEWA010000004.1"/>
</dbReference>
<proteinExistence type="predicted"/>
<accession>A0ABU9LIY8</accession>
<keyword evidence="2" id="KW-1185">Reference proteome</keyword>
<comment type="caution">
    <text evidence="1">The sequence shown here is derived from an EMBL/GenBank/DDBJ whole genome shotgun (WGS) entry which is preliminary data.</text>
</comment>
<gene>
    <name evidence="1" type="ORF">AAF454_06115</name>
</gene>
<evidence type="ECO:0000313" key="2">
    <source>
        <dbReference type="Proteomes" id="UP001398420"/>
    </source>
</evidence>
<evidence type="ECO:0000313" key="1">
    <source>
        <dbReference type="EMBL" id="MEL5987987.1"/>
    </source>
</evidence>
<protein>
    <submittedName>
        <fullName evidence="1">Uncharacterized protein</fullName>
    </submittedName>
</protein>